<proteinExistence type="predicted"/>
<dbReference type="EMBL" id="OZ034815">
    <property type="protein sequence ID" value="CAL1370936.1"/>
    <property type="molecule type" value="Genomic_DNA"/>
</dbReference>
<organism evidence="1 2">
    <name type="scientific">Linum trigynum</name>
    <dbReference type="NCBI Taxonomy" id="586398"/>
    <lineage>
        <taxon>Eukaryota</taxon>
        <taxon>Viridiplantae</taxon>
        <taxon>Streptophyta</taxon>
        <taxon>Embryophyta</taxon>
        <taxon>Tracheophyta</taxon>
        <taxon>Spermatophyta</taxon>
        <taxon>Magnoliopsida</taxon>
        <taxon>eudicotyledons</taxon>
        <taxon>Gunneridae</taxon>
        <taxon>Pentapetalae</taxon>
        <taxon>rosids</taxon>
        <taxon>fabids</taxon>
        <taxon>Malpighiales</taxon>
        <taxon>Linaceae</taxon>
        <taxon>Linum</taxon>
    </lineage>
</organism>
<sequence length="71" mass="8435">MVFGKEEFHFTFQSDLSILLFLKDWFGSPLYQMYRALENVNSIRLARSIQLASRLPQFFQWKPVSIEVTCD</sequence>
<evidence type="ECO:0000313" key="1">
    <source>
        <dbReference type="EMBL" id="CAL1370936.1"/>
    </source>
</evidence>
<reference evidence="1 2" key="1">
    <citation type="submission" date="2024-04" db="EMBL/GenBank/DDBJ databases">
        <authorList>
            <person name="Fracassetti M."/>
        </authorList>
    </citation>
    <scope>NUCLEOTIDE SEQUENCE [LARGE SCALE GENOMIC DNA]</scope>
</reference>
<dbReference type="Proteomes" id="UP001497516">
    <property type="component" value="Chromosome 2"/>
</dbReference>
<name>A0AAV2DCU4_9ROSI</name>
<dbReference type="AlphaFoldDB" id="A0AAV2DCU4"/>
<keyword evidence="2" id="KW-1185">Reference proteome</keyword>
<gene>
    <name evidence="1" type="ORF">LTRI10_LOCUS13028</name>
</gene>
<protein>
    <submittedName>
        <fullName evidence="1">Uncharacterized protein</fullName>
    </submittedName>
</protein>
<evidence type="ECO:0000313" key="2">
    <source>
        <dbReference type="Proteomes" id="UP001497516"/>
    </source>
</evidence>
<accession>A0AAV2DCU4</accession>